<keyword evidence="2" id="KW-0812">Transmembrane</keyword>
<evidence type="ECO:0000313" key="3">
    <source>
        <dbReference type="EMBL" id="KPI83028.1"/>
    </source>
</evidence>
<gene>
    <name evidence="3" type="ORF">ABL78_7956</name>
</gene>
<feature type="transmembrane region" description="Helical" evidence="2">
    <location>
        <begin position="192"/>
        <end position="210"/>
    </location>
</feature>
<dbReference type="OMA" id="MMPPQSD"/>
<comment type="caution">
    <text evidence="3">The sequence shown here is derived from an EMBL/GenBank/DDBJ whole genome shotgun (WGS) entry which is preliminary data.</text>
</comment>
<feature type="region of interest" description="Disordered" evidence="1">
    <location>
        <begin position="58"/>
        <end position="107"/>
    </location>
</feature>
<proteinExistence type="predicted"/>
<dbReference type="OrthoDB" id="276446at2759"/>
<keyword evidence="2" id="KW-0472">Membrane</keyword>
<sequence length="211" mass="23306">MRRVLPSSCCGASARVLVPHRIFTRGIPYAPQGTIQDFTSSPRHGRLAELQRDLDKAAGRAPTGLYEGPTVTTSDGPRPLFSEGSVSNPRHGLSGRGSSSSPLPHMPHFAVRSASRDQMLPPRSVNYQQDLRRDPSQAETPDHIVAARQRIMTMQSDSFGESPRGIVAPPPPLDPDAPREYRAPRVNLDDSWWMLMCTFAFLFLLMAKFGK</sequence>
<protein>
    <submittedName>
        <fullName evidence="3">Uncharacterized protein</fullName>
    </submittedName>
</protein>
<keyword evidence="4" id="KW-1185">Reference proteome</keyword>
<accession>A0A0N1IHG6</accession>
<evidence type="ECO:0000256" key="2">
    <source>
        <dbReference type="SAM" id="Phobius"/>
    </source>
</evidence>
<dbReference type="Proteomes" id="UP000038009">
    <property type="component" value="Unassembled WGS sequence"/>
</dbReference>
<dbReference type="EMBL" id="LJSK01000456">
    <property type="protein sequence ID" value="KPI83028.1"/>
    <property type="molecule type" value="Genomic_DNA"/>
</dbReference>
<organism evidence="3 4">
    <name type="scientific">Leptomonas seymouri</name>
    <dbReference type="NCBI Taxonomy" id="5684"/>
    <lineage>
        <taxon>Eukaryota</taxon>
        <taxon>Discoba</taxon>
        <taxon>Euglenozoa</taxon>
        <taxon>Kinetoplastea</taxon>
        <taxon>Metakinetoplastina</taxon>
        <taxon>Trypanosomatida</taxon>
        <taxon>Trypanosomatidae</taxon>
        <taxon>Leishmaniinae</taxon>
        <taxon>Leptomonas</taxon>
    </lineage>
</organism>
<evidence type="ECO:0000313" key="4">
    <source>
        <dbReference type="Proteomes" id="UP000038009"/>
    </source>
</evidence>
<feature type="region of interest" description="Disordered" evidence="1">
    <location>
        <begin position="158"/>
        <end position="178"/>
    </location>
</feature>
<dbReference type="AlphaFoldDB" id="A0A0N1IHG6"/>
<keyword evidence="2" id="KW-1133">Transmembrane helix</keyword>
<dbReference type="VEuPathDB" id="TriTrypDB:Lsey_0456_0050"/>
<reference evidence="3 4" key="1">
    <citation type="journal article" date="2015" name="PLoS Pathog.">
        <title>Leptomonas seymouri: Adaptations to the Dixenous Life Cycle Analyzed by Genome Sequencing, Transcriptome Profiling and Co-infection with Leishmania donovani.</title>
        <authorList>
            <person name="Kraeva N."/>
            <person name="Butenko A."/>
            <person name="Hlavacova J."/>
            <person name="Kostygov A."/>
            <person name="Myskova J."/>
            <person name="Grybchuk D."/>
            <person name="Lestinova T."/>
            <person name="Votypka J."/>
            <person name="Volf P."/>
            <person name="Opperdoes F."/>
            <person name="Flegontov P."/>
            <person name="Lukes J."/>
            <person name="Yurchenko V."/>
        </authorList>
    </citation>
    <scope>NUCLEOTIDE SEQUENCE [LARGE SCALE GENOMIC DNA]</scope>
    <source>
        <strain evidence="3 4">ATCC 30220</strain>
    </source>
</reference>
<name>A0A0N1IHG6_LEPSE</name>
<evidence type="ECO:0000256" key="1">
    <source>
        <dbReference type="SAM" id="MobiDB-lite"/>
    </source>
</evidence>
<feature type="compositionally biased region" description="Low complexity" evidence="1">
    <location>
        <begin position="89"/>
        <end position="103"/>
    </location>
</feature>